<sequence length="190" mass="21854">MYTRKLFVFFVLFATGVVSTHINILEWLESKLNKNTSMLKEVLAILRKENTSHLREVAYGKKSYQSSTFVDNGTPYSSNLAVDGNMDTFMHTHSDNYPHWEVDLGKNYQIKRVEIYTRRNCCGERTHDLDISVGPSQNKMALCYHYVGPAKTAAHLIFDCQRTINGRYVNLTIKGKEMFNIAEVKVYAIL</sequence>
<dbReference type="PANTHER" id="PTHR45713">
    <property type="entry name" value="FTP DOMAIN-CONTAINING PROTEIN"/>
    <property type="match status" value="1"/>
</dbReference>
<dbReference type="Pfam" id="PF22633">
    <property type="entry name" value="F5_F8_type_C_2"/>
    <property type="match status" value="1"/>
</dbReference>
<comment type="caution">
    <text evidence="9">The sequence shown here is derived from an EMBL/GenBank/DDBJ whole genome shotgun (WGS) entry which is preliminary data.</text>
</comment>
<dbReference type="SMART" id="SM00607">
    <property type="entry name" value="FTP"/>
    <property type="match status" value="1"/>
</dbReference>
<accession>A0A8B6HR32</accession>
<evidence type="ECO:0000256" key="5">
    <source>
        <dbReference type="ARBA" id="ARBA00022734"/>
    </source>
</evidence>
<evidence type="ECO:0000256" key="1">
    <source>
        <dbReference type="ARBA" id="ARBA00002219"/>
    </source>
</evidence>
<evidence type="ECO:0000259" key="8">
    <source>
        <dbReference type="SMART" id="SM00607"/>
    </source>
</evidence>
<dbReference type="GO" id="GO:0046872">
    <property type="term" value="F:metal ion binding"/>
    <property type="evidence" value="ECO:0007669"/>
    <property type="project" value="UniProtKB-KW"/>
</dbReference>
<evidence type="ECO:0000313" key="10">
    <source>
        <dbReference type="Proteomes" id="UP000596742"/>
    </source>
</evidence>
<evidence type="ECO:0000256" key="6">
    <source>
        <dbReference type="ARBA" id="ARBA00022837"/>
    </source>
</evidence>
<dbReference type="GO" id="GO:0010185">
    <property type="term" value="P:regulation of cellular defense response"/>
    <property type="evidence" value="ECO:0007669"/>
    <property type="project" value="UniProtKB-ARBA"/>
</dbReference>
<dbReference type="SUPFAM" id="SSF49785">
    <property type="entry name" value="Galactose-binding domain-like"/>
    <property type="match status" value="1"/>
</dbReference>
<reference evidence="9" key="1">
    <citation type="submission" date="2018-11" db="EMBL/GenBank/DDBJ databases">
        <authorList>
            <person name="Alioto T."/>
            <person name="Alioto T."/>
        </authorList>
    </citation>
    <scope>NUCLEOTIDE SEQUENCE</scope>
</reference>
<keyword evidence="6" id="KW-0106">Calcium</keyword>
<name>A0A8B6HR32_MYTGA</name>
<keyword evidence="4" id="KW-0479">Metal-binding</keyword>
<feature type="domain" description="Fucolectin tachylectin-4 pentraxin-1" evidence="8">
    <location>
        <begin position="54"/>
        <end position="190"/>
    </location>
</feature>
<dbReference type="OrthoDB" id="6158912at2759"/>
<proteinExistence type="inferred from homology"/>
<comment type="subunit">
    <text evidence="3">Homotrimer.</text>
</comment>
<dbReference type="AlphaFoldDB" id="A0A8B6HR32"/>
<evidence type="ECO:0000256" key="2">
    <source>
        <dbReference type="ARBA" id="ARBA00010147"/>
    </source>
</evidence>
<comment type="function">
    <text evidence="1">Acts as a defensive agent. Recognizes blood group fucosylated oligosaccharides including A, B, H and Lewis B-type antigens. Does not recognize Lewis A antigen and has low affinity for monovalent haptens.</text>
</comment>
<dbReference type="InterPro" id="IPR051941">
    <property type="entry name" value="BG_Antigen-Binding_Lectin"/>
</dbReference>
<dbReference type="GO" id="GO:0001868">
    <property type="term" value="P:regulation of complement activation, lectin pathway"/>
    <property type="evidence" value="ECO:0007669"/>
    <property type="project" value="UniProtKB-ARBA"/>
</dbReference>
<dbReference type="InterPro" id="IPR008979">
    <property type="entry name" value="Galactose-bd-like_sf"/>
</dbReference>
<evidence type="ECO:0000256" key="3">
    <source>
        <dbReference type="ARBA" id="ARBA00011233"/>
    </source>
</evidence>
<keyword evidence="5" id="KW-0430">Lectin</keyword>
<dbReference type="GO" id="GO:0042806">
    <property type="term" value="F:fucose binding"/>
    <property type="evidence" value="ECO:0007669"/>
    <property type="project" value="UniProtKB-ARBA"/>
</dbReference>
<dbReference type="InterPro" id="IPR006585">
    <property type="entry name" value="FTP1"/>
</dbReference>
<keyword evidence="7" id="KW-1015">Disulfide bond</keyword>
<gene>
    <name evidence="9" type="ORF">MGAL_10B072262</name>
</gene>
<keyword evidence="10" id="KW-1185">Reference proteome</keyword>
<dbReference type="Proteomes" id="UP000596742">
    <property type="component" value="Unassembled WGS sequence"/>
</dbReference>
<dbReference type="Gene3D" id="2.60.120.260">
    <property type="entry name" value="Galactose-binding domain-like"/>
    <property type="match status" value="1"/>
</dbReference>
<evidence type="ECO:0000313" key="9">
    <source>
        <dbReference type="EMBL" id="VDI83223.1"/>
    </source>
</evidence>
<comment type="similarity">
    <text evidence="2">Belongs to the fucolectin family.</text>
</comment>
<evidence type="ECO:0000256" key="7">
    <source>
        <dbReference type="ARBA" id="ARBA00023157"/>
    </source>
</evidence>
<dbReference type="PANTHER" id="PTHR45713:SF6">
    <property type="entry name" value="F5_8 TYPE C DOMAIN-CONTAINING PROTEIN"/>
    <property type="match status" value="1"/>
</dbReference>
<protein>
    <recommendedName>
        <fullName evidence="8">Fucolectin tachylectin-4 pentraxin-1 domain-containing protein</fullName>
    </recommendedName>
</protein>
<dbReference type="EMBL" id="UYJE01010445">
    <property type="protein sequence ID" value="VDI83223.1"/>
    <property type="molecule type" value="Genomic_DNA"/>
</dbReference>
<evidence type="ECO:0000256" key="4">
    <source>
        <dbReference type="ARBA" id="ARBA00022723"/>
    </source>
</evidence>
<organism evidence="9 10">
    <name type="scientific">Mytilus galloprovincialis</name>
    <name type="common">Mediterranean mussel</name>
    <dbReference type="NCBI Taxonomy" id="29158"/>
    <lineage>
        <taxon>Eukaryota</taxon>
        <taxon>Metazoa</taxon>
        <taxon>Spiralia</taxon>
        <taxon>Lophotrochozoa</taxon>
        <taxon>Mollusca</taxon>
        <taxon>Bivalvia</taxon>
        <taxon>Autobranchia</taxon>
        <taxon>Pteriomorphia</taxon>
        <taxon>Mytilida</taxon>
        <taxon>Mytiloidea</taxon>
        <taxon>Mytilidae</taxon>
        <taxon>Mytilinae</taxon>
        <taxon>Mytilus</taxon>
    </lineage>
</organism>